<evidence type="ECO:0000313" key="2">
    <source>
        <dbReference type="Proteomes" id="UP000177053"/>
    </source>
</evidence>
<evidence type="ECO:0008006" key="3">
    <source>
        <dbReference type="Google" id="ProtNLM"/>
    </source>
</evidence>
<evidence type="ECO:0000313" key="1">
    <source>
        <dbReference type="EMBL" id="OGM12037.1"/>
    </source>
</evidence>
<gene>
    <name evidence="1" type="ORF">A2Z22_01890</name>
</gene>
<dbReference type="AlphaFoldDB" id="A0A1F7XAJ9"/>
<proteinExistence type="predicted"/>
<organism evidence="1 2">
    <name type="scientific">Candidatus Woesebacteria bacterium RBG_16_34_12</name>
    <dbReference type="NCBI Taxonomy" id="1802480"/>
    <lineage>
        <taxon>Bacteria</taxon>
        <taxon>Candidatus Woeseibacteriota</taxon>
    </lineage>
</organism>
<reference evidence="1 2" key="1">
    <citation type="journal article" date="2016" name="Nat. Commun.">
        <title>Thousands of microbial genomes shed light on interconnected biogeochemical processes in an aquifer system.</title>
        <authorList>
            <person name="Anantharaman K."/>
            <person name="Brown C.T."/>
            <person name="Hug L.A."/>
            <person name="Sharon I."/>
            <person name="Castelle C.J."/>
            <person name="Probst A.J."/>
            <person name="Thomas B.C."/>
            <person name="Singh A."/>
            <person name="Wilkins M.J."/>
            <person name="Karaoz U."/>
            <person name="Brodie E.L."/>
            <person name="Williams K.H."/>
            <person name="Hubbard S.S."/>
            <person name="Banfield J.F."/>
        </authorList>
    </citation>
    <scope>NUCLEOTIDE SEQUENCE [LARGE SCALE GENOMIC DNA]</scope>
</reference>
<accession>A0A1F7XAJ9</accession>
<comment type="caution">
    <text evidence="1">The sequence shown here is derived from an EMBL/GenBank/DDBJ whole genome shotgun (WGS) entry which is preliminary data.</text>
</comment>
<sequence>MINEIIISHRIPIETIISGEVNHIIRIGAKNKWTAGSIFDLKCSHRDNESTKVIIEESTEQVAKDISEEVLTKCYYRNREKFRQNWEKWYQRWESSAWVIKFGLLPHELDN</sequence>
<dbReference type="EMBL" id="MGFS01000004">
    <property type="protein sequence ID" value="OGM12037.1"/>
    <property type="molecule type" value="Genomic_DNA"/>
</dbReference>
<dbReference type="Proteomes" id="UP000177053">
    <property type="component" value="Unassembled WGS sequence"/>
</dbReference>
<name>A0A1F7XAJ9_9BACT</name>
<protein>
    <recommendedName>
        <fullName evidence="3">ASCH domain-containing protein</fullName>
    </recommendedName>
</protein>